<feature type="compositionally biased region" description="Basic and acidic residues" evidence="1">
    <location>
        <begin position="9"/>
        <end position="24"/>
    </location>
</feature>
<feature type="compositionally biased region" description="Basic and acidic residues" evidence="1">
    <location>
        <begin position="108"/>
        <end position="117"/>
    </location>
</feature>
<feature type="compositionally biased region" description="Basic residues" evidence="1">
    <location>
        <begin position="296"/>
        <end position="308"/>
    </location>
</feature>
<name>A0A6A6IA23_9PLEO</name>
<gene>
    <name evidence="2" type="ORF">BU26DRAFT_347903</name>
</gene>
<evidence type="ECO:0000313" key="2">
    <source>
        <dbReference type="EMBL" id="KAF2247424.1"/>
    </source>
</evidence>
<feature type="region of interest" description="Disordered" evidence="1">
    <location>
        <begin position="288"/>
        <end position="308"/>
    </location>
</feature>
<feature type="region of interest" description="Disordered" evidence="1">
    <location>
        <begin position="108"/>
        <end position="230"/>
    </location>
</feature>
<dbReference type="RefSeq" id="XP_033682428.1">
    <property type="nucleotide sequence ID" value="XM_033822400.1"/>
</dbReference>
<accession>A0A6A6IA23</accession>
<dbReference type="AlphaFoldDB" id="A0A6A6IA23"/>
<keyword evidence="3" id="KW-1185">Reference proteome</keyword>
<evidence type="ECO:0000313" key="3">
    <source>
        <dbReference type="Proteomes" id="UP000800094"/>
    </source>
</evidence>
<feature type="compositionally biased region" description="Gly residues" evidence="1">
    <location>
        <begin position="124"/>
        <end position="160"/>
    </location>
</feature>
<protein>
    <submittedName>
        <fullName evidence="2">Uncharacterized protein</fullName>
    </submittedName>
</protein>
<feature type="region of interest" description="Disordered" evidence="1">
    <location>
        <begin position="1"/>
        <end position="24"/>
    </location>
</feature>
<dbReference type="EMBL" id="ML987197">
    <property type="protein sequence ID" value="KAF2247424.1"/>
    <property type="molecule type" value="Genomic_DNA"/>
</dbReference>
<feature type="compositionally biased region" description="Basic and acidic residues" evidence="1">
    <location>
        <begin position="199"/>
        <end position="213"/>
    </location>
</feature>
<dbReference type="Proteomes" id="UP000800094">
    <property type="component" value="Unassembled WGS sequence"/>
</dbReference>
<proteinExistence type="predicted"/>
<organism evidence="2 3">
    <name type="scientific">Trematosphaeria pertusa</name>
    <dbReference type="NCBI Taxonomy" id="390896"/>
    <lineage>
        <taxon>Eukaryota</taxon>
        <taxon>Fungi</taxon>
        <taxon>Dikarya</taxon>
        <taxon>Ascomycota</taxon>
        <taxon>Pezizomycotina</taxon>
        <taxon>Dothideomycetes</taxon>
        <taxon>Pleosporomycetidae</taxon>
        <taxon>Pleosporales</taxon>
        <taxon>Massarineae</taxon>
        <taxon>Trematosphaeriaceae</taxon>
        <taxon>Trematosphaeria</taxon>
    </lineage>
</organism>
<reference evidence="2" key="1">
    <citation type="journal article" date="2020" name="Stud. Mycol.">
        <title>101 Dothideomycetes genomes: a test case for predicting lifestyles and emergence of pathogens.</title>
        <authorList>
            <person name="Haridas S."/>
            <person name="Albert R."/>
            <person name="Binder M."/>
            <person name="Bloem J."/>
            <person name="Labutti K."/>
            <person name="Salamov A."/>
            <person name="Andreopoulos B."/>
            <person name="Baker S."/>
            <person name="Barry K."/>
            <person name="Bills G."/>
            <person name="Bluhm B."/>
            <person name="Cannon C."/>
            <person name="Castanera R."/>
            <person name="Culley D."/>
            <person name="Daum C."/>
            <person name="Ezra D."/>
            <person name="Gonzalez J."/>
            <person name="Henrissat B."/>
            <person name="Kuo A."/>
            <person name="Liang C."/>
            <person name="Lipzen A."/>
            <person name="Lutzoni F."/>
            <person name="Magnuson J."/>
            <person name="Mondo S."/>
            <person name="Nolan M."/>
            <person name="Ohm R."/>
            <person name="Pangilinan J."/>
            <person name="Park H.-J."/>
            <person name="Ramirez L."/>
            <person name="Alfaro M."/>
            <person name="Sun H."/>
            <person name="Tritt A."/>
            <person name="Yoshinaga Y."/>
            <person name="Zwiers L.-H."/>
            <person name="Turgeon B."/>
            <person name="Goodwin S."/>
            <person name="Spatafora J."/>
            <person name="Crous P."/>
            <person name="Grigoriev I."/>
        </authorList>
    </citation>
    <scope>NUCLEOTIDE SEQUENCE</scope>
    <source>
        <strain evidence="2">CBS 122368</strain>
    </source>
</reference>
<evidence type="ECO:0000256" key="1">
    <source>
        <dbReference type="SAM" id="MobiDB-lite"/>
    </source>
</evidence>
<dbReference type="GeneID" id="54575730"/>
<sequence>MMHSFLGEQEAKETRKQATRNARDQADGFFFGALPSTHGPSYTNRVSGLVDGCTRILASRRPSPYRLLQRIRSTIKKTERVLGSFEGEVPDHLRLRYQEDQFPLSRKFDVKRMRAGEDDVSGGRRPGSGGGGPGGDAGYGGDGGDGGPGGGGASPGQGQGREGRGGDDAGAGAGANGFTAGRSDPKQRARSGETLADGGSKERSSRGGGRDEETGSTPKDFFAQPNWQNQPLSTIEAAVEEHLEKGGTLANLPKGVMKLMKGRKEGELERATSPDPFTWEVDMEKRGAKRGSGFHGGKRRKRRRIAVI</sequence>